<gene>
    <name evidence="2" type="ORF">H8B09_16950</name>
</gene>
<dbReference type="RefSeq" id="WP_191204750.1">
    <property type="nucleotide sequence ID" value="NZ_JACXZA010000004.1"/>
</dbReference>
<keyword evidence="1" id="KW-1133">Transmembrane helix</keyword>
<evidence type="ECO:0000313" key="3">
    <source>
        <dbReference type="Proteomes" id="UP000609346"/>
    </source>
</evidence>
<keyword evidence="1" id="KW-0812">Transmembrane</keyword>
<accession>A0ABR8MWW9</accession>
<keyword evidence="1" id="KW-0472">Membrane</keyword>
<comment type="caution">
    <text evidence="2">The sequence shown here is derived from an EMBL/GenBank/DDBJ whole genome shotgun (WGS) entry which is preliminary data.</text>
</comment>
<sequence>MDYIRDYTMYAAVFGMFSFSWFGWAQERPRAGWRKYLGIASGLALLVCLVGVYLSINNWSKPSALNDNASFTTYLVTFYTEFIVAGVGAFLFLRRNKKEYVAPWIALVVGVHFSGLVSVFDDPGLYVLAALLVAVAAVAILIAPRLNVATSAITGIGAGTVLLIYAIIGLVRYLAWYYVLDI</sequence>
<dbReference type="Proteomes" id="UP000609346">
    <property type="component" value="Unassembled WGS sequence"/>
</dbReference>
<protein>
    <submittedName>
        <fullName evidence="2">Uncharacterized protein</fullName>
    </submittedName>
</protein>
<evidence type="ECO:0000313" key="2">
    <source>
        <dbReference type="EMBL" id="MBD3920453.1"/>
    </source>
</evidence>
<proteinExistence type="predicted"/>
<feature type="transmembrane region" description="Helical" evidence="1">
    <location>
        <begin position="7"/>
        <end position="24"/>
    </location>
</feature>
<feature type="transmembrane region" description="Helical" evidence="1">
    <location>
        <begin position="100"/>
        <end position="119"/>
    </location>
</feature>
<feature type="transmembrane region" description="Helical" evidence="1">
    <location>
        <begin position="76"/>
        <end position="93"/>
    </location>
</feature>
<dbReference type="EMBL" id="JACXZA010000004">
    <property type="protein sequence ID" value="MBD3920453.1"/>
    <property type="molecule type" value="Genomic_DNA"/>
</dbReference>
<keyword evidence="3" id="KW-1185">Reference proteome</keyword>
<feature type="transmembrane region" description="Helical" evidence="1">
    <location>
        <begin position="36"/>
        <end position="56"/>
    </location>
</feature>
<feature type="transmembrane region" description="Helical" evidence="1">
    <location>
        <begin position="125"/>
        <end position="143"/>
    </location>
</feature>
<reference evidence="2 3" key="1">
    <citation type="submission" date="2020-09" db="EMBL/GenBank/DDBJ databases">
        <title>Paenibacillus sp. strain PR3 16S rRNA gene Genome sequencing and assembly.</title>
        <authorList>
            <person name="Kim J."/>
        </authorList>
    </citation>
    <scope>NUCLEOTIDE SEQUENCE [LARGE SCALE GENOMIC DNA]</scope>
    <source>
        <strain evidence="2 3">PR3</strain>
    </source>
</reference>
<evidence type="ECO:0000256" key="1">
    <source>
        <dbReference type="SAM" id="Phobius"/>
    </source>
</evidence>
<name>A0ABR8MWW9_9BACL</name>
<organism evidence="2 3">
    <name type="scientific">Paenibacillus terricola</name>
    <dbReference type="NCBI Taxonomy" id="2763503"/>
    <lineage>
        <taxon>Bacteria</taxon>
        <taxon>Bacillati</taxon>
        <taxon>Bacillota</taxon>
        <taxon>Bacilli</taxon>
        <taxon>Bacillales</taxon>
        <taxon>Paenibacillaceae</taxon>
        <taxon>Paenibacillus</taxon>
    </lineage>
</organism>
<feature type="transmembrane region" description="Helical" evidence="1">
    <location>
        <begin position="155"/>
        <end position="179"/>
    </location>
</feature>